<dbReference type="Pfam" id="PF03070">
    <property type="entry name" value="TENA_THI-4"/>
    <property type="match status" value="1"/>
</dbReference>
<proteinExistence type="inferred from homology"/>
<dbReference type="InterPro" id="IPR004305">
    <property type="entry name" value="Thiaminase-2/PQQC"/>
</dbReference>
<evidence type="ECO:0000313" key="10">
    <source>
        <dbReference type="EMBL" id="MBC8536802.1"/>
    </source>
</evidence>
<dbReference type="PANTHER" id="PTHR43198">
    <property type="entry name" value="BIFUNCTIONAL TH2 PROTEIN"/>
    <property type="match status" value="1"/>
</dbReference>
<gene>
    <name evidence="10" type="ORF">H8695_08895</name>
</gene>
<evidence type="ECO:0000256" key="2">
    <source>
        <dbReference type="ARBA" id="ARBA00004948"/>
    </source>
</evidence>
<keyword evidence="7" id="KW-0784">Thiamine biosynthesis</keyword>
<keyword evidence="11" id="KW-1185">Reference proteome</keyword>
<dbReference type="RefSeq" id="WP_249300716.1">
    <property type="nucleotide sequence ID" value="NZ_JACRSP010000003.1"/>
</dbReference>
<comment type="similarity">
    <text evidence="3">Belongs to the TenA family.</text>
</comment>
<protein>
    <recommendedName>
        <fullName evidence="6">Aminopyrimidine aminohydrolase</fullName>
        <ecNumber evidence="5">3.5.99.2</ecNumber>
    </recommendedName>
</protein>
<dbReference type="GO" id="GO:0005829">
    <property type="term" value="C:cytosol"/>
    <property type="evidence" value="ECO:0007669"/>
    <property type="project" value="TreeGrafter"/>
</dbReference>
<evidence type="ECO:0000259" key="9">
    <source>
        <dbReference type="Pfam" id="PF03070"/>
    </source>
</evidence>
<name>A0A926DFB1_9FIRM</name>
<evidence type="ECO:0000313" key="11">
    <source>
        <dbReference type="Proteomes" id="UP000620366"/>
    </source>
</evidence>
<dbReference type="GO" id="GO:0050334">
    <property type="term" value="F:thiaminase activity"/>
    <property type="evidence" value="ECO:0007669"/>
    <property type="project" value="UniProtKB-EC"/>
</dbReference>
<dbReference type="InterPro" id="IPR050967">
    <property type="entry name" value="Thiamine_Salvage_TenA"/>
</dbReference>
<comment type="subunit">
    <text evidence="4">Homotetramer.</text>
</comment>
<evidence type="ECO:0000256" key="1">
    <source>
        <dbReference type="ARBA" id="ARBA00001881"/>
    </source>
</evidence>
<comment type="caution">
    <text evidence="10">The sequence shown here is derived from an EMBL/GenBank/DDBJ whole genome shotgun (WGS) entry which is preliminary data.</text>
</comment>
<dbReference type="EMBL" id="JACRSP010000003">
    <property type="protein sequence ID" value="MBC8536802.1"/>
    <property type="molecule type" value="Genomic_DNA"/>
</dbReference>
<comment type="catalytic activity">
    <reaction evidence="1">
        <text>4-amino-5-aminomethyl-2-methylpyrimidine + H2O = 4-amino-5-hydroxymethyl-2-methylpyrimidine + NH4(+)</text>
        <dbReference type="Rhea" id="RHEA:31799"/>
        <dbReference type="ChEBI" id="CHEBI:15377"/>
        <dbReference type="ChEBI" id="CHEBI:16892"/>
        <dbReference type="ChEBI" id="CHEBI:28938"/>
        <dbReference type="ChEBI" id="CHEBI:63416"/>
        <dbReference type="EC" id="3.5.99.2"/>
    </reaction>
</comment>
<comment type="pathway">
    <text evidence="2">Cofactor biosynthesis; thiamine diphosphate biosynthesis.</text>
</comment>
<evidence type="ECO:0000256" key="5">
    <source>
        <dbReference type="ARBA" id="ARBA00012684"/>
    </source>
</evidence>
<evidence type="ECO:0000256" key="3">
    <source>
        <dbReference type="ARBA" id="ARBA00010264"/>
    </source>
</evidence>
<dbReference type="AlphaFoldDB" id="A0A926DFB1"/>
<reference evidence="10" key="1">
    <citation type="submission" date="2020-08" db="EMBL/GenBank/DDBJ databases">
        <title>Genome public.</title>
        <authorList>
            <person name="Liu C."/>
            <person name="Sun Q."/>
        </authorList>
    </citation>
    <scope>NUCLEOTIDE SEQUENCE</scope>
    <source>
        <strain evidence="10">BX7</strain>
    </source>
</reference>
<evidence type="ECO:0000256" key="6">
    <source>
        <dbReference type="ARBA" id="ARBA00013647"/>
    </source>
</evidence>
<dbReference type="Proteomes" id="UP000620366">
    <property type="component" value="Unassembled WGS sequence"/>
</dbReference>
<comment type="catalytic activity">
    <reaction evidence="8">
        <text>thiamine + H2O = 5-(2-hydroxyethyl)-4-methylthiazole + 4-amino-5-hydroxymethyl-2-methylpyrimidine + H(+)</text>
        <dbReference type="Rhea" id="RHEA:17509"/>
        <dbReference type="ChEBI" id="CHEBI:15377"/>
        <dbReference type="ChEBI" id="CHEBI:15378"/>
        <dbReference type="ChEBI" id="CHEBI:16892"/>
        <dbReference type="ChEBI" id="CHEBI:17957"/>
        <dbReference type="ChEBI" id="CHEBI:18385"/>
        <dbReference type="EC" id="3.5.99.2"/>
    </reaction>
</comment>
<organism evidence="10 11">
    <name type="scientific">Feifania hominis</name>
    <dbReference type="NCBI Taxonomy" id="2763660"/>
    <lineage>
        <taxon>Bacteria</taxon>
        <taxon>Bacillati</taxon>
        <taxon>Bacillota</taxon>
        <taxon>Clostridia</taxon>
        <taxon>Eubacteriales</taxon>
        <taxon>Feifaniaceae</taxon>
        <taxon>Feifania</taxon>
    </lineage>
</organism>
<dbReference type="Gene3D" id="1.20.910.10">
    <property type="entry name" value="Heme oxygenase-like"/>
    <property type="match status" value="1"/>
</dbReference>
<sequence>MDRVIADSMPLWVAAERTPFLERMGRDTLEREQFYDYIVQDSIYLRDYLKAFAMGIFKSRSLREMQVFYSVLGFVSDSENATRLCYLRDCGLTDDDVEHREKKPACAAYTSFLLDTAKSEPIPEILMAVMPCMLGYYHVFCSLLERYPAVLDSYYGPLVRDYTSEGYRQSCAAWTSYCNEVCADLDEARRQRLTELFRTASAHELYFWEMAGGKQ</sequence>
<dbReference type="EC" id="3.5.99.2" evidence="5"/>
<dbReference type="GO" id="GO:0009228">
    <property type="term" value="P:thiamine biosynthetic process"/>
    <property type="evidence" value="ECO:0007669"/>
    <property type="project" value="UniProtKB-KW"/>
</dbReference>
<evidence type="ECO:0000256" key="8">
    <source>
        <dbReference type="ARBA" id="ARBA00048337"/>
    </source>
</evidence>
<evidence type="ECO:0000256" key="4">
    <source>
        <dbReference type="ARBA" id="ARBA00011881"/>
    </source>
</evidence>
<feature type="domain" description="Thiaminase-2/PQQC" evidence="9">
    <location>
        <begin position="19"/>
        <end position="211"/>
    </location>
</feature>
<dbReference type="PANTHER" id="PTHR43198:SF2">
    <property type="entry name" value="SI:CH1073-67J19.1-RELATED"/>
    <property type="match status" value="1"/>
</dbReference>
<evidence type="ECO:0000256" key="7">
    <source>
        <dbReference type="ARBA" id="ARBA00022977"/>
    </source>
</evidence>
<dbReference type="SUPFAM" id="SSF48613">
    <property type="entry name" value="Heme oxygenase-like"/>
    <property type="match status" value="1"/>
</dbReference>
<dbReference type="InterPro" id="IPR016084">
    <property type="entry name" value="Haem_Oase-like_multi-hlx"/>
</dbReference>
<accession>A0A926DFB1</accession>